<name>A0A7S2PC90_9STRA</name>
<feature type="compositionally biased region" description="Low complexity" evidence="1">
    <location>
        <begin position="180"/>
        <end position="197"/>
    </location>
</feature>
<evidence type="ECO:0000313" key="2">
    <source>
        <dbReference type="EMBL" id="CAD9588604.1"/>
    </source>
</evidence>
<protein>
    <submittedName>
        <fullName evidence="2">Uncharacterized protein</fullName>
    </submittedName>
</protein>
<feature type="compositionally biased region" description="Polar residues" evidence="1">
    <location>
        <begin position="1"/>
        <end position="20"/>
    </location>
</feature>
<sequence length="362" mass="40030">MKELQLQQQHLPLSDISNHNYTDHQNGKRETIVNKSQSIFRERQCPSFYSDDGVVVVEGGGCCETSSIMPLNRDGSKQPQHRMITMPSSINSNNSNMNIDLNLWRVSGISNGSKKYVPPTPPAGGRQRNVRPVRALSNLSNMVEDDASVRSSASIQNAAAYSAACFGLNQTRRGREVFKSPIPLRLPASRSPPSSRRSSGDVTSAYPSRRLHIHTDDENDSSSTIRKASPVTGGVRKRFVDLESNTSPRSVAGKKVKVTKQILVWDDAVNVDDDFVASLLRRTNVESRMVCTNSSIDVDSGDDCQTFEKRRKLGKHQSVRVSRTCARGGEVTMLDYTIDLLLAAILSYIVIHLSTKLTHNDT</sequence>
<proteinExistence type="predicted"/>
<reference evidence="2" key="1">
    <citation type="submission" date="2021-01" db="EMBL/GenBank/DDBJ databases">
        <authorList>
            <person name="Corre E."/>
            <person name="Pelletier E."/>
            <person name="Niang G."/>
            <person name="Scheremetjew M."/>
            <person name="Finn R."/>
            <person name="Kale V."/>
            <person name="Holt S."/>
            <person name="Cochrane G."/>
            <person name="Meng A."/>
            <person name="Brown T."/>
            <person name="Cohen L."/>
        </authorList>
    </citation>
    <scope>NUCLEOTIDE SEQUENCE</scope>
    <source>
        <strain evidence="2">B650</strain>
    </source>
</reference>
<dbReference type="EMBL" id="HBGY01019961">
    <property type="protein sequence ID" value="CAD9588604.1"/>
    <property type="molecule type" value="Transcribed_RNA"/>
</dbReference>
<evidence type="ECO:0000256" key="1">
    <source>
        <dbReference type="SAM" id="MobiDB-lite"/>
    </source>
</evidence>
<feature type="region of interest" description="Disordered" evidence="1">
    <location>
        <begin position="1"/>
        <end position="29"/>
    </location>
</feature>
<accession>A0A7S2PC90</accession>
<feature type="region of interest" description="Disordered" evidence="1">
    <location>
        <begin position="178"/>
        <end position="230"/>
    </location>
</feature>
<dbReference type="AlphaFoldDB" id="A0A7S2PC90"/>
<gene>
    <name evidence="2" type="ORF">LDAN0321_LOCUS12622</name>
</gene>
<organism evidence="2">
    <name type="scientific">Leptocylindrus danicus</name>
    <dbReference type="NCBI Taxonomy" id="163516"/>
    <lineage>
        <taxon>Eukaryota</taxon>
        <taxon>Sar</taxon>
        <taxon>Stramenopiles</taxon>
        <taxon>Ochrophyta</taxon>
        <taxon>Bacillariophyta</taxon>
        <taxon>Coscinodiscophyceae</taxon>
        <taxon>Chaetocerotophycidae</taxon>
        <taxon>Leptocylindrales</taxon>
        <taxon>Leptocylindraceae</taxon>
        <taxon>Leptocylindrus</taxon>
    </lineage>
</organism>